<keyword evidence="5" id="KW-0547">Nucleotide-binding</keyword>
<keyword evidence="3" id="KW-0597">Phosphoprotein</keyword>
<reference evidence="11 12" key="1">
    <citation type="submission" date="2022-11" db="EMBL/GenBank/DDBJ databases">
        <title>Minimal conservation of predation-associated metabolite biosynthetic gene clusters underscores biosynthetic potential of Myxococcota including descriptions for ten novel species: Archangium lansinium sp. nov., Myxococcus landrumus sp. nov., Nannocystis bai.</title>
        <authorList>
            <person name="Ahearne A."/>
            <person name="Stevens C."/>
            <person name="Dowd S."/>
        </authorList>
    </citation>
    <scope>NUCLEOTIDE SEQUENCE [LARGE SCALE GENOMIC DNA]</scope>
    <source>
        <strain evidence="11 12">NCWAL01</strain>
    </source>
</reference>
<dbReference type="SUPFAM" id="SSF55874">
    <property type="entry name" value="ATPase domain of HSP90 chaperone/DNA topoisomerase II/histidine kinase"/>
    <property type="match status" value="1"/>
</dbReference>
<dbReference type="Pfam" id="PF02518">
    <property type="entry name" value="HATPase_c"/>
    <property type="match status" value="1"/>
</dbReference>
<comment type="caution">
    <text evidence="11">The sequence shown here is derived from an EMBL/GenBank/DDBJ whole genome shotgun (WGS) entry which is preliminary data.</text>
</comment>
<dbReference type="SMART" id="SM00091">
    <property type="entry name" value="PAS"/>
    <property type="match status" value="1"/>
</dbReference>
<dbReference type="Gene3D" id="3.30.450.20">
    <property type="entry name" value="PAS domain"/>
    <property type="match status" value="1"/>
</dbReference>
<keyword evidence="7" id="KW-0067">ATP-binding</keyword>
<dbReference type="InterPro" id="IPR005467">
    <property type="entry name" value="His_kinase_dom"/>
</dbReference>
<dbReference type="NCBIfam" id="TIGR00229">
    <property type="entry name" value="sensory_box"/>
    <property type="match status" value="1"/>
</dbReference>
<dbReference type="CDD" id="cd00082">
    <property type="entry name" value="HisKA"/>
    <property type="match status" value="1"/>
</dbReference>
<dbReference type="InterPro" id="IPR000014">
    <property type="entry name" value="PAS"/>
</dbReference>
<dbReference type="InterPro" id="IPR029016">
    <property type="entry name" value="GAF-like_dom_sf"/>
</dbReference>
<evidence type="ECO:0000259" key="9">
    <source>
        <dbReference type="PROSITE" id="PS50109"/>
    </source>
</evidence>
<dbReference type="InterPro" id="IPR036097">
    <property type="entry name" value="HisK_dim/P_sf"/>
</dbReference>
<dbReference type="Pfam" id="PF13492">
    <property type="entry name" value="GAF_3"/>
    <property type="match status" value="1"/>
</dbReference>
<evidence type="ECO:0000256" key="5">
    <source>
        <dbReference type="ARBA" id="ARBA00022741"/>
    </source>
</evidence>
<sequence>MFPADEEQYRHFDGLHLGLCVIREEKVVYVNASMLSLLGRTVSEVVGQSFRILVTPSGAQEMQELYTHLLQGERVPAVYESTLNTAQGPRRAELSITTAAQDVMVMARDLSARARHRAALQHVAELGAGLPGLRTDEEVLRRVFTELTRLGFTFAYLIPEDDRLRLERLWVAPSGAVGPGAGNWMEGSLGVWSPMLKRTWKEGSAYSADFSWEASHFVPPERSEEVLIFLQKAGLHLVGVRIDSADGARAILVIAAEWFREEEQAPLRLFGAQVSAALEAALTISQLSAKNTALAALNRLASTAATALEPRAFFEPGAQEITRLLGCDTVGLFLRSDEASEAELVFSHGLDAATRDFYLRMPLRGSLSGVALQQGMPLVLDAEECFGFTRDNMLRLGYATVAVVPLRVSSRLVGTLVVSFFKRRLLTPLERETLQAMGTHFAAATDSHRLLTEVRRRADDLALIQEVGRNMVATLEMDLLMQIGVEGLSLIAGVPEAMLMLLDSTGQRLEIRAAVRQGPEVLGYTLPVWPPDSSLAAAALNGRAPVLVQDMSQDPRVYSELKHMTGSTAALVLPLVVRERAIGVAVLLEKKGPRQFTPSELERASAIANQLALALEQARLIEDLKKSYAELALAQQQLVQRERLAALGELSAVVAHEVRNPLGAIFNSVATIRRMVGPFHPSLPLVDIVGEEADRLNRIVDDLLNFARPPAPSPMPVPLRKLLEDVVRGALADASNNIRVEWALEKDVPPLLVDERMIRQAFLNLAINSVQAMLQGGTLRVGARRMPGPRHEVQVEFTDTGSGIPSEVRARIFEPFFTTKAKGTGLGLALVKRIVEAHSGTVSLESQPGQGTTFRLSLPYEPESLSPGVQPSV</sequence>
<accession>A0ABT5DCQ2</accession>
<comment type="catalytic activity">
    <reaction evidence="1">
        <text>ATP + protein L-histidine = ADP + protein N-phospho-L-histidine.</text>
        <dbReference type="EC" id="2.7.13.3"/>
    </reaction>
</comment>
<dbReference type="InterPro" id="IPR003018">
    <property type="entry name" value="GAF"/>
</dbReference>
<keyword evidence="12" id="KW-1185">Reference proteome</keyword>
<dbReference type="Pfam" id="PF08448">
    <property type="entry name" value="PAS_4"/>
    <property type="match status" value="1"/>
</dbReference>
<gene>
    <name evidence="11" type="ORF">POL68_23205</name>
</gene>
<evidence type="ECO:0000256" key="8">
    <source>
        <dbReference type="ARBA" id="ARBA00023012"/>
    </source>
</evidence>
<dbReference type="Pfam" id="PF00512">
    <property type="entry name" value="HisKA"/>
    <property type="match status" value="1"/>
</dbReference>
<dbReference type="SUPFAM" id="SSF47384">
    <property type="entry name" value="Homodimeric domain of signal transducing histidine kinase"/>
    <property type="match status" value="1"/>
</dbReference>
<dbReference type="SUPFAM" id="SSF55785">
    <property type="entry name" value="PYP-like sensor domain (PAS domain)"/>
    <property type="match status" value="1"/>
</dbReference>
<evidence type="ECO:0000256" key="7">
    <source>
        <dbReference type="ARBA" id="ARBA00022840"/>
    </source>
</evidence>
<name>A0ABT5DCQ2_9BACT</name>
<dbReference type="EMBL" id="JAQNDM010000002">
    <property type="protein sequence ID" value="MDC0711398.1"/>
    <property type="molecule type" value="Genomic_DNA"/>
</dbReference>
<keyword evidence="4" id="KW-0808">Transferase</keyword>
<dbReference type="PROSITE" id="PS50112">
    <property type="entry name" value="PAS"/>
    <property type="match status" value="1"/>
</dbReference>
<feature type="domain" description="Histidine kinase" evidence="9">
    <location>
        <begin position="653"/>
        <end position="862"/>
    </location>
</feature>
<dbReference type="CDD" id="cd00130">
    <property type="entry name" value="PAS"/>
    <property type="match status" value="1"/>
</dbReference>
<evidence type="ECO:0000313" key="11">
    <source>
        <dbReference type="EMBL" id="MDC0711398.1"/>
    </source>
</evidence>
<dbReference type="Gene3D" id="3.30.565.10">
    <property type="entry name" value="Histidine kinase-like ATPase, C-terminal domain"/>
    <property type="match status" value="1"/>
</dbReference>
<dbReference type="EC" id="2.7.13.3" evidence="2"/>
<keyword evidence="8" id="KW-0902">Two-component regulatory system</keyword>
<dbReference type="PROSITE" id="PS50109">
    <property type="entry name" value="HIS_KIN"/>
    <property type="match status" value="1"/>
</dbReference>
<organism evidence="11 12">
    <name type="scientific">Stigmatella ashevillensis</name>
    <dbReference type="NCBI Taxonomy" id="2995309"/>
    <lineage>
        <taxon>Bacteria</taxon>
        <taxon>Pseudomonadati</taxon>
        <taxon>Myxococcota</taxon>
        <taxon>Myxococcia</taxon>
        <taxon>Myxococcales</taxon>
        <taxon>Cystobacterineae</taxon>
        <taxon>Archangiaceae</taxon>
        <taxon>Stigmatella</taxon>
    </lineage>
</organism>
<dbReference type="PANTHER" id="PTHR43065">
    <property type="entry name" value="SENSOR HISTIDINE KINASE"/>
    <property type="match status" value="1"/>
</dbReference>
<evidence type="ECO:0000256" key="4">
    <source>
        <dbReference type="ARBA" id="ARBA00022679"/>
    </source>
</evidence>
<dbReference type="SUPFAM" id="SSF55781">
    <property type="entry name" value="GAF domain-like"/>
    <property type="match status" value="2"/>
</dbReference>
<dbReference type="InterPro" id="IPR036890">
    <property type="entry name" value="HATPase_C_sf"/>
</dbReference>
<dbReference type="InterPro" id="IPR003661">
    <property type="entry name" value="HisK_dim/P_dom"/>
</dbReference>
<evidence type="ECO:0000256" key="3">
    <source>
        <dbReference type="ARBA" id="ARBA00022553"/>
    </source>
</evidence>
<dbReference type="SMART" id="SM00388">
    <property type="entry name" value="HisKA"/>
    <property type="match status" value="1"/>
</dbReference>
<dbReference type="SMART" id="SM00065">
    <property type="entry name" value="GAF"/>
    <property type="match status" value="2"/>
</dbReference>
<dbReference type="Gene3D" id="1.10.287.130">
    <property type="match status" value="1"/>
</dbReference>
<evidence type="ECO:0000313" key="12">
    <source>
        <dbReference type="Proteomes" id="UP001221838"/>
    </source>
</evidence>
<dbReference type="PANTHER" id="PTHR43065:SF10">
    <property type="entry name" value="PEROXIDE STRESS-ACTIVATED HISTIDINE KINASE MAK3"/>
    <property type="match status" value="1"/>
</dbReference>
<protein>
    <recommendedName>
        <fullName evidence="2">histidine kinase</fullName>
        <ecNumber evidence="2">2.7.13.3</ecNumber>
    </recommendedName>
</protein>
<evidence type="ECO:0000256" key="2">
    <source>
        <dbReference type="ARBA" id="ARBA00012438"/>
    </source>
</evidence>
<dbReference type="Proteomes" id="UP001221838">
    <property type="component" value="Unassembled WGS sequence"/>
</dbReference>
<evidence type="ECO:0000259" key="10">
    <source>
        <dbReference type="PROSITE" id="PS50112"/>
    </source>
</evidence>
<dbReference type="InterPro" id="IPR013656">
    <property type="entry name" value="PAS_4"/>
</dbReference>
<dbReference type="Gene3D" id="3.30.450.40">
    <property type="match status" value="2"/>
</dbReference>
<proteinExistence type="predicted"/>
<evidence type="ECO:0000256" key="1">
    <source>
        <dbReference type="ARBA" id="ARBA00000085"/>
    </source>
</evidence>
<dbReference type="InterPro" id="IPR003594">
    <property type="entry name" value="HATPase_dom"/>
</dbReference>
<dbReference type="InterPro" id="IPR004358">
    <property type="entry name" value="Sig_transdc_His_kin-like_C"/>
</dbReference>
<keyword evidence="6" id="KW-0418">Kinase</keyword>
<dbReference type="SMART" id="SM00387">
    <property type="entry name" value="HATPase_c"/>
    <property type="match status" value="1"/>
</dbReference>
<dbReference type="Pfam" id="PF01590">
    <property type="entry name" value="GAF"/>
    <property type="match status" value="1"/>
</dbReference>
<evidence type="ECO:0000256" key="6">
    <source>
        <dbReference type="ARBA" id="ARBA00022777"/>
    </source>
</evidence>
<dbReference type="PRINTS" id="PR00344">
    <property type="entry name" value="BCTRLSENSOR"/>
</dbReference>
<dbReference type="InterPro" id="IPR035965">
    <property type="entry name" value="PAS-like_dom_sf"/>
</dbReference>
<feature type="domain" description="PAS" evidence="10">
    <location>
        <begin position="26"/>
        <end position="73"/>
    </location>
</feature>